<accession>A0A6A6T736</accession>
<evidence type="ECO:0000313" key="2">
    <source>
        <dbReference type="EMBL" id="KAF2655482.1"/>
    </source>
</evidence>
<protein>
    <submittedName>
        <fullName evidence="2">Uncharacterized protein</fullName>
    </submittedName>
</protein>
<evidence type="ECO:0000313" key="3">
    <source>
        <dbReference type="Proteomes" id="UP000799324"/>
    </source>
</evidence>
<feature type="compositionally biased region" description="Polar residues" evidence="1">
    <location>
        <begin position="131"/>
        <end position="142"/>
    </location>
</feature>
<feature type="compositionally biased region" description="Basic residues" evidence="1">
    <location>
        <begin position="89"/>
        <end position="107"/>
    </location>
</feature>
<keyword evidence="3" id="KW-1185">Reference proteome</keyword>
<dbReference type="AlphaFoldDB" id="A0A6A6T736"/>
<evidence type="ECO:0000256" key="1">
    <source>
        <dbReference type="SAM" id="MobiDB-lite"/>
    </source>
</evidence>
<feature type="compositionally biased region" description="Basic residues" evidence="1">
    <location>
        <begin position="156"/>
        <end position="166"/>
    </location>
</feature>
<feature type="region of interest" description="Disordered" evidence="1">
    <location>
        <begin position="66"/>
        <end position="179"/>
    </location>
</feature>
<proteinExistence type="predicted"/>
<dbReference type="Proteomes" id="UP000799324">
    <property type="component" value="Unassembled WGS sequence"/>
</dbReference>
<gene>
    <name evidence="2" type="ORF">K491DRAFT_678806</name>
</gene>
<organism evidence="2 3">
    <name type="scientific">Lophiostoma macrostomum CBS 122681</name>
    <dbReference type="NCBI Taxonomy" id="1314788"/>
    <lineage>
        <taxon>Eukaryota</taxon>
        <taxon>Fungi</taxon>
        <taxon>Dikarya</taxon>
        <taxon>Ascomycota</taxon>
        <taxon>Pezizomycotina</taxon>
        <taxon>Dothideomycetes</taxon>
        <taxon>Pleosporomycetidae</taxon>
        <taxon>Pleosporales</taxon>
        <taxon>Lophiostomataceae</taxon>
        <taxon>Lophiostoma</taxon>
    </lineage>
</organism>
<name>A0A6A6T736_9PLEO</name>
<dbReference type="EMBL" id="MU004348">
    <property type="protein sequence ID" value="KAF2655482.1"/>
    <property type="molecule type" value="Genomic_DNA"/>
</dbReference>
<reference evidence="2" key="1">
    <citation type="journal article" date="2020" name="Stud. Mycol.">
        <title>101 Dothideomycetes genomes: a test case for predicting lifestyles and emergence of pathogens.</title>
        <authorList>
            <person name="Haridas S."/>
            <person name="Albert R."/>
            <person name="Binder M."/>
            <person name="Bloem J."/>
            <person name="Labutti K."/>
            <person name="Salamov A."/>
            <person name="Andreopoulos B."/>
            <person name="Baker S."/>
            <person name="Barry K."/>
            <person name="Bills G."/>
            <person name="Bluhm B."/>
            <person name="Cannon C."/>
            <person name="Castanera R."/>
            <person name="Culley D."/>
            <person name="Daum C."/>
            <person name="Ezra D."/>
            <person name="Gonzalez J."/>
            <person name="Henrissat B."/>
            <person name="Kuo A."/>
            <person name="Liang C."/>
            <person name="Lipzen A."/>
            <person name="Lutzoni F."/>
            <person name="Magnuson J."/>
            <person name="Mondo S."/>
            <person name="Nolan M."/>
            <person name="Ohm R."/>
            <person name="Pangilinan J."/>
            <person name="Park H.-J."/>
            <person name="Ramirez L."/>
            <person name="Alfaro M."/>
            <person name="Sun H."/>
            <person name="Tritt A."/>
            <person name="Yoshinaga Y."/>
            <person name="Zwiers L.-H."/>
            <person name="Turgeon B."/>
            <person name="Goodwin S."/>
            <person name="Spatafora J."/>
            <person name="Crous P."/>
            <person name="Grigoriev I."/>
        </authorList>
    </citation>
    <scope>NUCLEOTIDE SEQUENCE</scope>
    <source>
        <strain evidence="2">CBS 122681</strain>
    </source>
</reference>
<sequence>MASRHQADVLIISLEWKPAVYRCSTPPPFHLLSAFPSPSTLTRPTFLCRAQLISLLVRDLGPPTSLRRAPIPSQPFQSYSIPINIPIPKSRHQPPTRPHTRTKRRFHLPQDSRPAPPERQVAQKPSVAQPRHTNTKAMNQRRTCPVTVPPGLEKRRPGKQRARHTSNQRTQIGPEAGRRRMSRCLCTSSIDDIESYHRRYALLYAP</sequence>